<dbReference type="GO" id="GO:0008168">
    <property type="term" value="F:methyltransferase activity"/>
    <property type="evidence" value="ECO:0007669"/>
    <property type="project" value="UniProtKB-KW"/>
</dbReference>
<dbReference type="PANTHER" id="PTHR47739:SF1">
    <property type="entry name" value="TRNA1(VAL) (ADENINE(37)-N6)-METHYLTRANSFERASE"/>
    <property type="match status" value="1"/>
</dbReference>
<dbReference type="InterPro" id="IPR007848">
    <property type="entry name" value="Small_mtfrase_dom"/>
</dbReference>
<dbReference type="Proteomes" id="UP001628220">
    <property type="component" value="Unassembled WGS sequence"/>
</dbReference>
<dbReference type="SUPFAM" id="SSF53335">
    <property type="entry name" value="S-adenosyl-L-methionine-dependent methyltransferases"/>
    <property type="match status" value="1"/>
</dbReference>
<dbReference type="InterPro" id="IPR002052">
    <property type="entry name" value="DNA_methylase_N6_adenine_CS"/>
</dbReference>
<dbReference type="Gene3D" id="3.40.50.150">
    <property type="entry name" value="Vaccinia Virus protein VP39"/>
    <property type="match status" value="1"/>
</dbReference>
<evidence type="ECO:0000313" key="5">
    <source>
        <dbReference type="Proteomes" id="UP001628220"/>
    </source>
</evidence>
<sequence length="251" mass="27567">MPINNHFSFKQFSLSQENCAQRITTDSVLLGAWASLPCNENAKTVIDVGCGCGVLTLMLAQHSPEALYYAVEMDPSAAATAANNASSFIASCRPHCQIKVVRADFNEWWRVTPQASSIDLIISNPPYFKCGLKTSSPAKALARYNDALSLETLMEASAHLLKPEGKIALVTPCDSYRSLCMSAAYHRLSLLRMAEVVTVRGAHPKLLLSEWGICSKGGFPEKEQIVVREPDGTYSNEYRKLTAEYLLDSAR</sequence>
<organism evidence="4 5">
    <name type="scientific">Porphyromonas miyakawae</name>
    <dbReference type="NCBI Taxonomy" id="3137470"/>
    <lineage>
        <taxon>Bacteria</taxon>
        <taxon>Pseudomonadati</taxon>
        <taxon>Bacteroidota</taxon>
        <taxon>Bacteroidia</taxon>
        <taxon>Bacteroidales</taxon>
        <taxon>Porphyromonadaceae</taxon>
        <taxon>Porphyromonas</taxon>
    </lineage>
</organism>
<gene>
    <name evidence="4" type="ORF">Tsumi_03270</name>
</gene>
<evidence type="ECO:0000259" key="3">
    <source>
        <dbReference type="Pfam" id="PF05175"/>
    </source>
</evidence>
<dbReference type="InterPro" id="IPR029063">
    <property type="entry name" value="SAM-dependent_MTases_sf"/>
</dbReference>
<dbReference type="PROSITE" id="PS01131">
    <property type="entry name" value="RRNA_A_DIMETH"/>
    <property type="match status" value="1"/>
</dbReference>
<feature type="domain" description="Methyltransferase small" evidence="3">
    <location>
        <begin position="39"/>
        <end position="171"/>
    </location>
</feature>
<dbReference type="EMBL" id="BAAFSF010000001">
    <property type="protein sequence ID" value="GAB1251223.1"/>
    <property type="molecule type" value="Genomic_DNA"/>
</dbReference>
<dbReference type="InterPro" id="IPR050210">
    <property type="entry name" value="tRNA_Adenine-N(6)_MTase"/>
</dbReference>
<protein>
    <submittedName>
        <fullName evidence="4">Methyltransferase</fullName>
    </submittedName>
</protein>
<dbReference type="PRINTS" id="PR00507">
    <property type="entry name" value="N12N6MTFRASE"/>
</dbReference>
<evidence type="ECO:0000313" key="4">
    <source>
        <dbReference type="EMBL" id="GAB1251223.1"/>
    </source>
</evidence>
<evidence type="ECO:0000256" key="2">
    <source>
        <dbReference type="ARBA" id="ARBA00022691"/>
    </source>
</evidence>
<evidence type="ECO:0000256" key="1">
    <source>
        <dbReference type="ARBA" id="ARBA00022603"/>
    </source>
</evidence>
<comment type="caution">
    <text evidence="4">The sequence shown here is derived from an EMBL/GenBank/DDBJ whole genome shotgun (WGS) entry which is preliminary data.</text>
</comment>
<dbReference type="GO" id="GO:0032259">
    <property type="term" value="P:methylation"/>
    <property type="evidence" value="ECO:0007669"/>
    <property type="project" value="UniProtKB-KW"/>
</dbReference>
<keyword evidence="1 4" id="KW-0489">Methyltransferase</keyword>
<reference evidence="4 5" key="1">
    <citation type="journal article" date="2025" name="Int. J. Syst. Evol. Microbiol.">
        <title>Desulfovibrio falkowii sp. nov., Porphyromonas miyakawae sp. nov., Mediterraneibacter flintii sp. nov. and Owariibacterium komagatae gen. nov., sp. nov., isolated from human faeces.</title>
        <authorList>
            <person name="Hamaguchi T."/>
            <person name="Ohara M."/>
            <person name="Hisatomi A."/>
            <person name="Sekiguchi K."/>
            <person name="Takeda J.I."/>
            <person name="Ueyama J."/>
            <person name="Ito M."/>
            <person name="Nishiwaki H."/>
            <person name="Ogi T."/>
            <person name="Hirayama M."/>
            <person name="Ohkuma M."/>
            <person name="Sakamoto M."/>
            <person name="Ohno K."/>
        </authorList>
    </citation>
    <scope>NUCLEOTIDE SEQUENCE [LARGE SCALE GENOMIC DNA]</scope>
    <source>
        <strain evidence="4 5">13CB11C</strain>
    </source>
</reference>
<name>A0ABQ0E0K1_9PORP</name>
<dbReference type="CDD" id="cd02440">
    <property type="entry name" value="AdoMet_MTases"/>
    <property type="match status" value="1"/>
</dbReference>
<proteinExistence type="predicted"/>
<dbReference type="PANTHER" id="PTHR47739">
    <property type="entry name" value="TRNA1(VAL) (ADENINE(37)-N6)-METHYLTRANSFERASE"/>
    <property type="match status" value="1"/>
</dbReference>
<accession>A0ABQ0E0K1</accession>
<keyword evidence="5" id="KW-1185">Reference proteome</keyword>
<keyword evidence="1 4" id="KW-0808">Transferase</keyword>
<dbReference type="RefSeq" id="WP_411915035.1">
    <property type="nucleotide sequence ID" value="NZ_BAAFSF010000001.1"/>
</dbReference>
<keyword evidence="2" id="KW-0949">S-adenosyl-L-methionine</keyword>
<dbReference type="Pfam" id="PF05175">
    <property type="entry name" value="MTS"/>
    <property type="match status" value="1"/>
</dbReference>
<dbReference type="InterPro" id="IPR020596">
    <property type="entry name" value="rRNA_Ade_Mease_Trfase_CS"/>
</dbReference>
<dbReference type="PROSITE" id="PS00092">
    <property type="entry name" value="N6_MTASE"/>
    <property type="match status" value="1"/>
</dbReference>